<dbReference type="AlphaFoldDB" id="A0A7J6WB05"/>
<reference evidence="1 2" key="1">
    <citation type="submission" date="2020-06" db="EMBL/GenBank/DDBJ databases">
        <title>Transcriptomic and genomic resources for Thalictrum thalictroides and T. hernandezii: Facilitating candidate gene discovery in an emerging model plant lineage.</title>
        <authorList>
            <person name="Arias T."/>
            <person name="Riano-Pachon D.M."/>
            <person name="Di Stilio V.S."/>
        </authorList>
    </citation>
    <scope>NUCLEOTIDE SEQUENCE [LARGE SCALE GENOMIC DNA]</scope>
    <source>
        <strain evidence="2">cv. WT478/WT964</strain>
        <tissue evidence="1">Leaves</tissue>
    </source>
</reference>
<gene>
    <name evidence="1" type="ORF">FRX31_015799</name>
</gene>
<proteinExistence type="predicted"/>
<dbReference type="EMBL" id="JABWDY010018486">
    <property type="protein sequence ID" value="KAF5194614.1"/>
    <property type="molecule type" value="Genomic_DNA"/>
</dbReference>
<protein>
    <submittedName>
        <fullName evidence="1">Uncharacterized protein</fullName>
    </submittedName>
</protein>
<organism evidence="1 2">
    <name type="scientific">Thalictrum thalictroides</name>
    <name type="common">Rue-anemone</name>
    <name type="synonym">Anemone thalictroides</name>
    <dbReference type="NCBI Taxonomy" id="46969"/>
    <lineage>
        <taxon>Eukaryota</taxon>
        <taxon>Viridiplantae</taxon>
        <taxon>Streptophyta</taxon>
        <taxon>Embryophyta</taxon>
        <taxon>Tracheophyta</taxon>
        <taxon>Spermatophyta</taxon>
        <taxon>Magnoliopsida</taxon>
        <taxon>Ranunculales</taxon>
        <taxon>Ranunculaceae</taxon>
        <taxon>Thalictroideae</taxon>
        <taxon>Thalictrum</taxon>
    </lineage>
</organism>
<comment type="caution">
    <text evidence="1">The sequence shown here is derived from an EMBL/GenBank/DDBJ whole genome shotgun (WGS) entry which is preliminary data.</text>
</comment>
<evidence type="ECO:0000313" key="2">
    <source>
        <dbReference type="Proteomes" id="UP000554482"/>
    </source>
</evidence>
<feature type="non-terminal residue" evidence="1">
    <location>
        <position position="89"/>
    </location>
</feature>
<evidence type="ECO:0000313" key="1">
    <source>
        <dbReference type="EMBL" id="KAF5194614.1"/>
    </source>
</evidence>
<name>A0A7J6WB05_THATH</name>
<sequence>MLPPPVAPVALNEYAHITLGVLGAMGGKLCYLCRPSGDSALCCKPCSMEVRYLSEKYHSNQIFRQTNMKLKKRSVMFLCQHLSEHAAPT</sequence>
<accession>A0A7J6WB05</accession>
<keyword evidence="2" id="KW-1185">Reference proteome</keyword>
<dbReference type="Proteomes" id="UP000554482">
    <property type="component" value="Unassembled WGS sequence"/>
</dbReference>